<dbReference type="InterPro" id="IPR036856">
    <property type="entry name" value="Ald_Oxase/Xan_DH_a/b_sf"/>
</dbReference>
<evidence type="ECO:0000313" key="5">
    <source>
        <dbReference type="Proteomes" id="UP000186657"/>
    </source>
</evidence>
<evidence type="ECO:0000259" key="3">
    <source>
        <dbReference type="SMART" id="SM01008"/>
    </source>
</evidence>
<accession>A0A1U7N0F7</accession>
<evidence type="ECO:0000313" key="4">
    <source>
        <dbReference type="EMBL" id="OLT59401.1"/>
    </source>
</evidence>
<dbReference type="InterPro" id="IPR037165">
    <property type="entry name" value="AldOxase/xan_DH_Mopterin-bd_sf"/>
</dbReference>
<dbReference type="SMART" id="SM01008">
    <property type="entry name" value="Ald_Xan_dh_C"/>
    <property type="match status" value="1"/>
</dbReference>
<reference evidence="4 5" key="1">
    <citation type="submission" date="2016-10" db="EMBL/GenBank/DDBJ databases">
        <title>Comparative genomics uncovers the prolific and rare metabolic potential of the cyanobacterial genus Moorea.</title>
        <authorList>
            <person name="Leao T."/>
            <person name="Castelao G."/>
            <person name="Korobeynikov A."/>
            <person name="Monroe E.A."/>
            <person name="Podell S."/>
            <person name="Glukhov E."/>
            <person name="Allen E."/>
            <person name="Gerwick W.H."/>
            <person name="Gerwick L."/>
        </authorList>
    </citation>
    <scope>NUCLEOTIDE SEQUENCE [LARGE SCALE GENOMIC DNA]</scope>
    <source>
        <strain evidence="4 5">PNG5-198</strain>
    </source>
</reference>
<evidence type="ECO:0000256" key="1">
    <source>
        <dbReference type="ARBA" id="ARBA00022505"/>
    </source>
</evidence>
<dbReference type="RefSeq" id="WP_075898746.1">
    <property type="nucleotide sequence ID" value="NZ_MKZS01000001.1"/>
</dbReference>
<dbReference type="InterPro" id="IPR008274">
    <property type="entry name" value="AldOxase/xan_DH_MoCoBD1"/>
</dbReference>
<comment type="caution">
    <text evidence="4">The sequence shown here is derived from an EMBL/GenBank/DDBJ whole genome shotgun (WGS) entry which is preliminary data.</text>
</comment>
<dbReference type="Proteomes" id="UP000186657">
    <property type="component" value="Unassembled WGS sequence"/>
</dbReference>
<dbReference type="Pfam" id="PF02738">
    <property type="entry name" value="MoCoBD_1"/>
    <property type="match status" value="1"/>
</dbReference>
<protein>
    <submittedName>
        <fullName evidence="4">Xanthine dehydrogenase</fullName>
    </submittedName>
</protein>
<dbReference type="Pfam" id="PF01315">
    <property type="entry name" value="Ald_Xan_dh_C"/>
    <property type="match status" value="1"/>
</dbReference>
<dbReference type="EMBL" id="MKZS01000001">
    <property type="protein sequence ID" value="OLT59401.1"/>
    <property type="molecule type" value="Genomic_DNA"/>
</dbReference>
<gene>
    <name evidence="4" type="ORF">BJP37_10430</name>
</gene>
<dbReference type="Gene3D" id="3.30.365.10">
    <property type="entry name" value="Aldehyde oxidase/xanthine dehydrogenase, molybdopterin binding domain"/>
    <property type="match status" value="4"/>
</dbReference>
<organism evidence="4 5">
    <name type="scientific">Moorena bouillonii PNG</name>
    <dbReference type="NCBI Taxonomy" id="568701"/>
    <lineage>
        <taxon>Bacteria</taxon>
        <taxon>Bacillati</taxon>
        <taxon>Cyanobacteriota</taxon>
        <taxon>Cyanophyceae</taxon>
        <taxon>Coleofasciculales</taxon>
        <taxon>Coleofasciculaceae</taxon>
        <taxon>Moorena</taxon>
    </lineage>
</organism>
<feature type="domain" description="Aldehyde oxidase/xanthine dehydrogenase a/b hammerhead" evidence="3">
    <location>
        <begin position="19"/>
        <end position="131"/>
    </location>
</feature>
<evidence type="ECO:0000256" key="2">
    <source>
        <dbReference type="ARBA" id="ARBA00023002"/>
    </source>
</evidence>
<dbReference type="AlphaFoldDB" id="A0A1U7N0F7"/>
<dbReference type="InterPro" id="IPR000674">
    <property type="entry name" value="Ald_Oxase/Xan_DH_a/b"/>
</dbReference>
<keyword evidence="2" id="KW-0560">Oxidoreductase</keyword>
<dbReference type="SUPFAM" id="SSF56003">
    <property type="entry name" value="Molybdenum cofactor-binding domain"/>
    <property type="match status" value="1"/>
</dbReference>
<dbReference type="SUPFAM" id="SSF54665">
    <property type="entry name" value="CO dehydrogenase molybdoprotein N-domain-like"/>
    <property type="match status" value="1"/>
</dbReference>
<dbReference type="InterPro" id="IPR046867">
    <property type="entry name" value="AldOxase/xan_DH_MoCoBD2"/>
</dbReference>
<dbReference type="Gene3D" id="3.90.1170.50">
    <property type="entry name" value="Aldehyde oxidase/xanthine dehydrogenase, a/b hammerhead"/>
    <property type="match status" value="1"/>
</dbReference>
<keyword evidence="1" id="KW-0500">Molybdenum</keyword>
<keyword evidence="5" id="KW-1185">Reference proteome</keyword>
<dbReference type="GO" id="GO:0005506">
    <property type="term" value="F:iron ion binding"/>
    <property type="evidence" value="ECO:0007669"/>
    <property type="project" value="InterPro"/>
</dbReference>
<sequence>MNQVTSTSINRKDGRAKVTGTATYAAEHQIPGLVHGYLVTANIAHGQIKSIDTQGAATAPGVIAVFTHKNAPTVSKPANDFITSKIYEARLPLSDDQIYYAGQIIGLVVADTFERARHAAHLVKVEYVTQEPIVETSKATFNEAPPMFGQQMTFEKGNVAGGDFASAMAGVGAGITATYTTSTELHAAMEPHAIIAHWQDPDTLTVYEPSQWVIGSQRTYADLFGLPPEKVRIITPFIGGAFGSKGFPWPHAILGAAAARQLQRPLKVVLSRRQMTANTGHRSETEQTIRLGANADGSLMAIDHGVKSCTSPVDIFTEPCTGITPVMYAAPNLRTRQELAVMNVGTPAFMRAPGENPGLWALESAMDELAWELKIDPVELRLKNETKEHQRRGLPFSAKHFAECLRLGAQQFGWQDRPKQVRSLTRDGKLVGWGMAASTFPALRSAATVTVRLLADGTAHILTSANDMGTGAYTIVAGTAAEVLGLAVEQVRVEMGDSLLPNGGMAGGSQMTATLVPAVMAACEAVLKTALAATAQEAFATLHQSGQAAFEATASSAAGEEGKKWAFQSWGAHFCEVSVDEDIARLRVNRWVSVMNIGRVMNAKTAASQIRGGVIMGIGHALMEACDFDPNIGYPVVYDLATYHYPSHADIPRIQVTFVGEPDYKFNPAGVRGLGEIGITGVSAAIANAIYHATGKRIRDLPITPDKLL</sequence>
<dbReference type="PANTHER" id="PTHR11908">
    <property type="entry name" value="XANTHINE DEHYDROGENASE"/>
    <property type="match status" value="1"/>
</dbReference>
<dbReference type="Pfam" id="PF20256">
    <property type="entry name" value="MoCoBD_2"/>
    <property type="match status" value="1"/>
</dbReference>
<proteinExistence type="predicted"/>
<dbReference type="GO" id="GO:0016491">
    <property type="term" value="F:oxidoreductase activity"/>
    <property type="evidence" value="ECO:0007669"/>
    <property type="project" value="UniProtKB-KW"/>
</dbReference>
<dbReference type="InterPro" id="IPR016208">
    <property type="entry name" value="Ald_Oxase/xanthine_DH-like"/>
</dbReference>
<dbReference type="PANTHER" id="PTHR11908:SF132">
    <property type="entry name" value="ALDEHYDE OXIDASE 1-RELATED"/>
    <property type="match status" value="1"/>
</dbReference>
<name>A0A1U7N0F7_9CYAN</name>